<sequence length="181" mass="19875">MASSSSSSSKAFLLSTSMLISVTLLVISLHFSTVNSSEFAVGGGRGWVVPPAKNSDYYNDWASRNRFKVNDTLSFKFGKDSVMVVDEGDYKKCKSVHPLFFSNNGNHTVYTLDRPDLFYFISGVSGHCEKGLKMIIKVLDTESPHHSANDRSANGAISSLSSSHSIHVTIFILAFFQAVFM</sequence>
<keyword evidence="2" id="KW-1003">Cell membrane</keyword>
<protein>
    <submittedName>
        <fullName evidence="12">OLC1v1023957C1</fullName>
    </submittedName>
</protein>
<dbReference type="PANTHER" id="PTHR33021">
    <property type="entry name" value="BLUE COPPER PROTEIN"/>
    <property type="match status" value="1"/>
</dbReference>
<dbReference type="GO" id="GO:0098552">
    <property type="term" value="C:side of membrane"/>
    <property type="evidence" value="ECO:0007669"/>
    <property type="project" value="UniProtKB-KW"/>
</dbReference>
<keyword evidence="4" id="KW-0732">Signal</keyword>
<dbReference type="PANTHER" id="PTHR33021:SF289">
    <property type="entry name" value="EARLY NODULIN-LIKE PROTEIN 5-RELATED"/>
    <property type="match status" value="1"/>
</dbReference>
<dbReference type="FunFam" id="2.60.40.420:FF:000010">
    <property type="entry name" value="Early nodulin-like protein 1"/>
    <property type="match status" value="1"/>
</dbReference>
<dbReference type="Proteomes" id="UP001161247">
    <property type="component" value="Chromosome 1"/>
</dbReference>
<keyword evidence="10" id="KW-0812">Transmembrane</keyword>
<comment type="subcellular location">
    <subcellularLocation>
        <location evidence="1">Cell membrane</location>
        <topology evidence="1">Lipid-anchor</topology>
        <topology evidence="1">GPI-anchor</topology>
    </subcellularLocation>
</comment>
<evidence type="ECO:0000313" key="12">
    <source>
        <dbReference type="EMBL" id="CAI9089391.1"/>
    </source>
</evidence>
<evidence type="ECO:0000256" key="6">
    <source>
        <dbReference type="ARBA" id="ARBA00023157"/>
    </source>
</evidence>
<dbReference type="AlphaFoldDB" id="A0AAV1C230"/>
<evidence type="ECO:0000313" key="13">
    <source>
        <dbReference type="Proteomes" id="UP001161247"/>
    </source>
</evidence>
<proteinExistence type="inferred from homology"/>
<gene>
    <name evidence="12" type="ORF">OLC1_LOCUS1742</name>
</gene>
<name>A0AAV1C230_OLDCO</name>
<dbReference type="InterPro" id="IPR008972">
    <property type="entry name" value="Cupredoxin"/>
</dbReference>
<reference evidence="12" key="1">
    <citation type="submission" date="2023-03" db="EMBL/GenBank/DDBJ databases">
        <authorList>
            <person name="Julca I."/>
        </authorList>
    </citation>
    <scope>NUCLEOTIDE SEQUENCE</scope>
</reference>
<dbReference type="SUPFAM" id="SSF49503">
    <property type="entry name" value="Cupredoxins"/>
    <property type="match status" value="1"/>
</dbReference>
<dbReference type="InterPro" id="IPR003245">
    <property type="entry name" value="Phytocyanin_dom"/>
</dbReference>
<evidence type="ECO:0000256" key="9">
    <source>
        <dbReference type="ARBA" id="ARBA00035011"/>
    </source>
</evidence>
<dbReference type="InterPro" id="IPR039391">
    <property type="entry name" value="Phytocyanin-like"/>
</dbReference>
<evidence type="ECO:0000256" key="4">
    <source>
        <dbReference type="ARBA" id="ARBA00022729"/>
    </source>
</evidence>
<dbReference type="GO" id="GO:0005886">
    <property type="term" value="C:plasma membrane"/>
    <property type="evidence" value="ECO:0007669"/>
    <property type="project" value="UniProtKB-SubCell"/>
</dbReference>
<keyword evidence="3" id="KW-0336">GPI-anchor</keyword>
<dbReference type="InterPro" id="IPR041846">
    <property type="entry name" value="ENL_dom"/>
</dbReference>
<keyword evidence="7" id="KW-0325">Glycoprotein</keyword>
<comment type="similarity">
    <text evidence="9">Belongs to the early nodulin-like (ENODL) family.</text>
</comment>
<dbReference type="Pfam" id="PF02298">
    <property type="entry name" value="Cu_bind_like"/>
    <property type="match status" value="1"/>
</dbReference>
<keyword evidence="8" id="KW-0449">Lipoprotein</keyword>
<evidence type="ECO:0000256" key="3">
    <source>
        <dbReference type="ARBA" id="ARBA00022622"/>
    </source>
</evidence>
<dbReference type="GO" id="GO:0009055">
    <property type="term" value="F:electron transfer activity"/>
    <property type="evidence" value="ECO:0007669"/>
    <property type="project" value="InterPro"/>
</dbReference>
<evidence type="ECO:0000256" key="5">
    <source>
        <dbReference type="ARBA" id="ARBA00023136"/>
    </source>
</evidence>
<feature type="domain" description="Phytocyanin" evidence="11">
    <location>
        <begin position="37"/>
        <end position="140"/>
    </location>
</feature>
<evidence type="ECO:0000256" key="1">
    <source>
        <dbReference type="ARBA" id="ARBA00004609"/>
    </source>
</evidence>
<keyword evidence="6" id="KW-1015">Disulfide bond</keyword>
<feature type="transmembrane region" description="Helical" evidence="10">
    <location>
        <begin position="12"/>
        <end position="31"/>
    </location>
</feature>
<evidence type="ECO:0000259" key="11">
    <source>
        <dbReference type="PROSITE" id="PS51485"/>
    </source>
</evidence>
<dbReference type="PROSITE" id="PS51485">
    <property type="entry name" value="PHYTOCYANIN"/>
    <property type="match status" value="1"/>
</dbReference>
<evidence type="ECO:0000256" key="7">
    <source>
        <dbReference type="ARBA" id="ARBA00023180"/>
    </source>
</evidence>
<dbReference type="EMBL" id="OX459118">
    <property type="protein sequence ID" value="CAI9089391.1"/>
    <property type="molecule type" value="Genomic_DNA"/>
</dbReference>
<dbReference type="Gene3D" id="2.60.40.420">
    <property type="entry name" value="Cupredoxins - blue copper proteins"/>
    <property type="match status" value="1"/>
</dbReference>
<dbReference type="CDD" id="cd11019">
    <property type="entry name" value="OsENODL1_like"/>
    <property type="match status" value="1"/>
</dbReference>
<evidence type="ECO:0000256" key="10">
    <source>
        <dbReference type="SAM" id="Phobius"/>
    </source>
</evidence>
<keyword evidence="5 10" id="KW-0472">Membrane</keyword>
<keyword evidence="13" id="KW-1185">Reference proteome</keyword>
<evidence type="ECO:0000256" key="8">
    <source>
        <dbReference type="ARBA" id="ARBA00023288"/>
    </source>
</evidence>
<evidence type="ECO:0000256" key="2">
    <source>
        <dbReference type="ARBA" id="ARBA00022475"/>
    </source>
</evidence>
<keyword evidence="10" id="KW-1133">Transmembrane helix</keyword>
<accession>A0AAV1C230</accession>
<organism evidence="12 13">
    <name type="scientific">Oldenlandia corymbosa var. corymbosa</name>
    <dbReference type="NCBI Taxonomy" id="529605"/>
    <lineage>
        <taxon>Eukaryota</taxon>
        <taxon>Viridiplantae</taxon>
        <taxon>Streptophyta</taxon>
        <taxon>Embryophyta</taxon>
        <taxon>Tracheophyta</taxon>
        <taxon>Spermatophyta</taxon>
        <taxon>Magnoliopsida</taxon>
        <taxon>eudicotyledons</taxon>
        <taxon>Gunneridae</taxon>
        <taxon>Pentapetalae</taxon>
        <taxon>asterids</taxon>
        <taxon>lamiids</taxon>
        <taxon>Gentianales</taxon>
        <taxon>Rubiaceae</taxon>
        <taxon>Rubioideae</taxon>
        <taxon>Spermacoceae</taxon>
        <taxon>Hedyotis-Oldenlandia complex</taxon>
        <taxon>Oldenlandia</taxon>
    </lineage>
</organism>